<evidence type="ECO:0000259" key="1">
    <source>
        <dbReference type="Pfam" id="PF00085"/>
    </source>
</evidence>
<keyword evidence="3" id="KW-1185">Reference proteome</keyword>
<dbReference type="InterPro" id="IPR013766">
    <property type="entry name" value="Thioredoxin_domain"/>
</dbReference>
<dbReference type="Pfam" id="PF00085">
    <property type="entry name" value="Thioredoxin"/>
    <property type="match status" value="1"/>
</dbReference>
<evidence type="ECO:0000313" key="2">
    <source>
        <dbReference type="EMBL" id="SGZ46424.1"/>
    </source>
</evidence>
<dbReference type="OrthoDB" id="10257948at2759"/>
<feature type="domain" description="Thioredoxin" evidence="1">
    <location>
        <begin position="87"/>
        <end position="164"/>
    </location>
</feature>
<accession>A0A1L0BA97</accession>
<dbReference type="SUPFAM" id="SSF52833">
    <property type="entry name" value="Thioredoxin-like"/>
    <property type="match status" value="1"/>
</dbReference>
<proteinExistence type="predicted"/>
<sequence>MDATTASIVEKYQESQLKNVNGLSDSDDDNLLEILEGLDDEDDVMHQLREQRLEQLKKEFRSIDRATDTLGSDAGKVQFFSDEKELMNLVTRTEMAVVHFFQPSFPKCKAMNDALNQVAEKHLSLSVLAIQADKAPFLVAKLKVKVLPFVVVYTKGRELTRLVGFDGIATGNDVNVELLERKLLECGAINRRTTNYKTIRGKKPIEESDDDWE</sequence>
<reference evidence="2 3" key="1">
    <citation type="submission" date="2016-10" db="EMBL/GenBank/DDBJ databases">
        <authorList>
            <person name="de Groot N.N."/>
        </authorList>
    </citation>
    <scope>NUCLEOTIDE SEQUENCE [LARGE SCALE GENOMIC DNA]</scope>
    <source>
        <strain evidence="2 3">CBS 141442</strain>
    </source>
</reference>
<gene>
    <name evidence="2" type="ORF">SAMEA4029010_CIC11G00000001380</name>
</gene>
<dbReference type="STRING" id="45354.A0A1L0BA97"/>
<dbReference type="PANTHER" id="PTHR21148">
    <property type="entry name" value="THIOREDOXIN DOMAIN-CONTAINING PROTEIN 9"/>
    <property type="match status" value="1"/>
</dbReference>
<organism evidence="2 3">
    <name type="scientific">Sungouiella intermedia</name>
    <dbReference type="NCBI Taxonomy" id="45354"/>
    <lineage>
        <taxon>Eukaryota</taxon>
        <taxon>Fungi</taxon>
        <taxon>Dikarya</taxon>
        <taxon>Ascomycota</taxon>
        <taxon>Saccharomycotina</taxon>
        <taxon>Pichiomycetes</taxon>
        <taxon>Metschnikowiaceae</taxon>
        <taxon>Sungouiella</taxon>
    </lineage>
</organism>
<name>A0A1L0BA97_9ASCO</name>
<dbReference type="Gene3D" id="3.40.30.10">
    <property type="entry name" value="Glutaredoxin"/>
    <property type="match status" value="1"/>
</dbReference>
<dbReference type="Proteomes" id="UP000182334">
    <property type="component" value="Chromosome I"/>
</dbReference>
<dbReference type="AlphaFoldDB" id="A0A1L0BA97"/>
<evidence type="ECO:0000313" key="3">
    <source>
        <dbReference type="Proteomes" id="UP000182334"/>
    </source>
</evidence>
<protein>
    <submittedName>
        <fullName evidence="2">CIC11C00000001380</fullName>
    </submittedName>
</protein>
<dbReference type="EMBL" id="LT635756">
    <property type="protein sequence ID" value="SGZ46424.1"/>
    <property type="molecule type" value="Genomic_DNA"/>
</dbReference>
<dbReference type="InterPro" id="IPR036249">
    <property type="entry name" value="Thioredoxin-like_sf"/>
</dbReference>